<evidence type="ECO:0000313" key="2">
    <source>
        <dbReference type="EMBL" id="RMY05033.1"/>
    </source>
</evidence>
<feature type="region of interest" description="Disordered" evidence="1">
    <location>
        <begin position="231"/>
        <end position="250"/>
    </location>
</feature>
<dbReference type="AlphaFoldDB" id="A0A3M6YPU2"/>
<proteinExistence type="predicted"/>
<name>A0A3M6YPU2_HORWE</name>
<sequence>MLPLASYVDLNTLHELSRTCRQIRANILQYRRLLIEQALRCINEDDDEAACSGDTRQAGYEKYTSYGRDSRISRMSSGKVGSCARDMTSRNADTTYMRGWAWRARYSVCGGLGAGLGEANEGVECGRDSECLAAREVFHEHDCDEDELENEMANAEIDSRHMHGSSYTTQEIVGIGGRVKRKVKKRVYVGAIVKEYEDERLNGKFLSREQSGANRSWCSWCCRVVLGKKDADNSASSTDSIVSSASSIST</sequence>
<dbReference type="EMBL" id="QWIK01000508">
    <property type="protein sequence ID" value="RMY05033.1"/>
    <property type="molecule type" value="Genomic_DNA"/>
</dbReference>
<reference evidence="2 3" key="1">
    <citation type="journal article" date="2018" name="BMC Genomics">
        <title>Genomic evidence for intraspecific hybridization in a clonal and extremely halotolerant yeast.</title>
        <authorList>
            <person name="Gostincar C."/>
            <person name="Stajich J.E."/>
            <person name="Zupancic J."/>
            <person name="Zalar P."/>
            <person name="Gunde-Cimerman N."/>
        </authorList>
    </citation>
    <scope>NUCLEOTIDE SEQUENCE [LARGE SCALE GENOMIC DNA]</scope>
    <source>
        <strain evidence="2 3">EXF-6654</strain>
    </source>
</reference>
<gene>
    <name evidence="2" type="ORF">D0868_06629</name>
</gene>
<organism evidence="2 3">
    <name type="scientific">Hortaea werneckii</name>
    <name type="common">Black yeast</name>
    <name type="synonym">Cladosporium werneckii</name>
    <dbReference type="NCBI Taxonomy" id="91943"/>
    <lineage>
        <taxon>Eukaryota</taxon>
        <taxon>Fungi</taxon>
        <taxon>Dikarya</taxon>
        <taxon>Ascomycota</taxon>
        <taxon>Pezizomycotina</taxon>
        <taxon>Dothideomycetes</taxon>
        <taxon>Dothideomycetidae</taxon>
        <taxon>Mycosphaerellales</taxon>
        <taxon>Teratosphaeriaceae</taxon>
        <taxon>Hortaea</taxon>
    </lineage>
</organism>
<dbReference type="VEuPathDB" id="FungiDB:BTJ68_10321"/>
<evidence type="ECO:0008006" key="4">
    <source>
        <dbReference type="Google" id="ProtNLM"/>
    </source>
</evidence>
<comment type="caution">
    <text evidence="2">The sequence shown here is derived from an EMBL/GenBank/DDBJ whole genome shotgun (WGS) entry which is preliminary data.</text>
</comment>
<feature type="compositionally biased region" description="Low complexity" evidence="1">
    <location>
        <begin position="234"/>
        <end position="250"/>
    </location>
</feature>
<protein>
    <recommendedName>
        <fullName evidence="4">F-box domain-containing protein</fullName>
    </recommendedName>
</protein>
<dbReference type="Proteomes" id="UP000282582">
    <property type="component" value="Unassembled WGS sequence"/>
</dbReference>
<accession>A0A3M6YPU2</accession>
<evidence type="ECO:0000256" key="1">
    <source>
        <dbReference type="SAM" id="MobiDB-lite"/>
    </source>
</evidence>
<evidence type="ECO:0000313" key="3">
    <source>
        <dbReference type="Proteomes" id="UP000282582"/>
    </source>
</evidence>